<comment type="caution">
    <text evidence="1">The sequence shown here is derived from an EMBL/GenBank/DDBJ whole genome shotgun (WGS) entry which is preliminary data.</text>
</comment>
<dbReference type="AlphaFoldDB" id="A0A412ENI9"/>
<proteinExistence type="predicted"/>
<dbReference type="Proteomes" id="UP000285839">
    <property type="component" value="Unassembled WGS sequence"/>
</dbReference>
<accession>A0A412ENI9</accession>
<gene>
    <name evidence="1" type="ORF">DWY46_14410</name>
</gene>
<sequence>MREIKTFITSFFYYSKLKKYFPDYKISRIKYAIMVVRWNKSSEVSSISEEIPEWKCMYMNAPIPKERR</sequence>
<protein>
    <submittedName>
        <fullName evidence="1">Uncharacterized protein</fullName>
    </submittedName>
</protein>
<evidence type="ECO:0000313" key="1">
    <source>
        <dbReference type="EMBL" id="RGR46602.1"/>
    </source>
</evidence>
<reference evidence="1 2" key="1">
    <citation type="submission" date="2018-08" db="EMBL/GenBank/DDBJ databases">
        <title>A genome reference for cultivated species of the human gut microbiota.</title>
        <authorList>
            <person name="Zou Y."/>
            <person name="Xue W."/>
            <person name="Luo G."/>
        </authorList>
    </citation>
    <scope>NUCLEOTIDE SEQUENCE [LARGE SCALE GENOMIC DNA]</scope>
    <source>
        <strain evidence="1 2">AF25-21</strain>
    </source>
</reference>
<evidence type="ECO:0000313" key="2">
    <source>
        <dbReference type="Proteomes" id="UP000285839"/>
    </source>
</evidence>
<organism evidence="1 2">
    <name type="scientific">Blautia obeum</name>
    <dbReference type="NCBI Taxonomy" id="40520"/>
    <lineage>
        <taxon>Bacteria</taxon>
        <taxon>Bacillati</taxon>
        <taxon>Bacillota</taxon>
        <taxon>Clostridia</taxon>
        <taxon>Lachnospirales</taxon>
        <taxon>Lachnospiraceae</taxon>
        <taxon>Blautia</taxon>
    </lineage>
</organism>
<dbReference type="EMBL" id="QRUH01000013">
    <property type="protein sequence ID" value="RGR46602.1"/>
    <property type="molecule type" value="Genomic_DNA"/>
</dbReference>
<name>A0A412ENI9_9FIRM</name>